<dbReference type="RefSeq" id="WP_236342545.1">
    <property type="nucleotide sequence ID" value="NZ_CAKMMF010000011.1"/>
</dbReference>
<reference evidence="2" key="1">
    <citation type="submission" date="2022-01" db="EMBL/GenBank/DDBJ databases">
        <authorList>
            <person name="Criscuolo A."/>
        </authorList>
    </citation>
    <scope>NUCLEOTIDE SEQUENCE</scope>
    <source>
        <strain evidence="2">CIP111893</strain>
    </source>
</reference>
<accession>A0ABM9C769</accession>
<proteinExistence type="predicted"/>
<comment type="caution">
    <text evidence="2">The sequence shown here is derived from an EMBL/GenBank/DDBJ whole genome shotgun (WGS) entry which is preliminary data.</text>
</comment>
<organism evidence="2 3">
    <name type="scientific">Paenibacillus plantiphilus</name>
    <dbReference type="NCBI Taxonomy" id="2905650"/>
    <lineage>
        <taxon>Bacteria</taxon>
        <taxon>Bacillati</taxon>
        <taxon>Bacillota</taxon>
        <taxon>Bacilli</taxon>
        <taxon>Bacillales</taxon>
        <taxon>Paenibacillaceae</taxon>
        <taxon>Paenibacillus</taxon>
    </lineage>
</organism>
<feature type="region of interest" description="Disordered" evidence="1">
    <location>
        <begin position="1"/>
        <end position="23"/>
    </location>
</feature>
<evidence type="ECO:0000313" key="3">
    <source>
        <dbReference type="Proteomes" id="UP000838686"/>
    </source>
</evidence>
<evidence type="ECO:0000256" key="1">
    <source>
        <dbReference type="SAM" id="MobiDB-lite"/>
    </source>
</evidence>
<evidence type="ECO:0000313" key="2">
    <source>
        <dbReference type="EMBL" id="CAH1205901.1"/>
    </source>
</evidence>
<sequence length="72" mass="7903">MIREQGLTGDGKRRELRGGATQSMDVRTRLEADRWKCGSALSEDNCDAQCTSARITSVIGCSLKGSYSYQAR</sequence>
<protein>
    <submittedName>
        <fullName evidence="2">Uncharacterized protein</fullName>
    </submittedName>
</protein>
<dbReference type="Proteomes" id="UP000838686">
    <property type="component" value="Unassembled WGS sequence"/>
</dbReference>
<keyword evidence="3" id="KW-1185">Reference proteome</keyword>
<dbReference type="EMBL" id="CAKMMF010000011">
    <property type="protein sequence ID" value="CAH1205901.1"/>
    <property type="molecule type" value="Genomic_DNA"/>
</dbReference>
<name>A0ABM9C769_9BACL</name>
<gene>
    <name evidence="2" type="ORF">PAECIP111893_02450</name>
</gene>